<comment type="caution">
    <text evidence="2">The sequence shown here is derived from an EMBL/GenBank/DDBJ whole genome shotgun (WGS) entry which is preliminary data.</text>
</comment>
<dbReference type="RefSeq" id="WP_115571663.1">
    <property type="nucleotide sequence ID" value="NZ_NXLT01000012.1"/>
</dbReference>
<dbReference type="Proteomes" id="UP000256514">
    <property type="component" value="Unassembled WGS sequence"/>
</dbReference>
<accession>A0A3D8IK68</accession>
<dbReference type="AlphaFoldDB" id="A0A3D8IK68"/>
<organism evidence="2 3">
    <name type="scientific">Helicobacter equorum</name>
    <dbReference type="NCBI Taxonomy" id="361872"/>
    <lineage>
        <taxon>Bacteria</taxon>
        <taxon>Pseudomonadati</taxon>
        <taxon>Campylobacterota</taxon>
        <taxon>Epsilonproteobacteria</taxon>
        <taxon>Campylobacterales</taxon>
        <taxon>Helicobacteraceae</taxon>
        <taxon>Helicobacter</taxon>
    </lineage>
</organism>
<keyword evidence="1" id="KW-1133">Transmembrane helix</keyword>
<evidence type="ECO:0000313" key="2">
    <source>
        <dbReference type="EMBL" id="RDU65747.1"/>
    </source>
</evidence>
<evidence type="ECO:0000256" key="1">
    <source>
        <dbReference type="SAM" id="Phobius"/>
    </source>
</evidence>
<keyword evidence="1" id="KW-0812">Transmembrane</keyword>
<feature type="transmembrane region" description="Helical" evidence="1">
    <location>
        <begin position="14"/>
        <end position="34"/>
    </location>
</feature>
<reference evidence="2 3" key="1">
    <citation type="submission" date="2018-04" db="EMBL/GenBank/DDBJ databases">
        <title>Novel Campyloabacter and Helicobacter Species and Strains.</title>
        <authorList>
            <person name="Mannion A.J."/>
            <person name="Shen Z."/>
            <person name="Fox J.G."/>
        </authorList>
    </citation>
    <scope>NUCLEOTIDE SEQUENCE [LARGE SCALE GENOMIC DNA]</scope>
    <source>
        <strain evidence="2 3">MIT 12-6600</strain>
    </source>
</reference>
<sequence>MNTKKRRCGFCGKMPLNGINVLLIVLICVILYVFNHFEMKQYRTQKAQEKAKAQFEKLTDECFLHNNHQSCEILKTLQ</sequence>
<evidence type="ECO:0000313" key="3">
    <source>
        <dbReference type="Proteomes" id="UP000256514"/>
    </source>
</evidence>
<name>A0A3D8IK68_9HELI</name>
<keyword evidence="1" id="KW-0472">Membrane</keyword>
<keyword evidence="3" id="KW-1185">Reference proteome</keyword>
<dbReference type="EMBL" id="NXLT01000012">
    <property type="protein sequence ID" value="RDU65747.1"/>
    <property type="molecule type" value="Genomic_DNA"/>
</dbReference>
<proteinExistence type="predicted"/>
<gene>
    <name evidence="2" type="ORF">CQA54_08545</name>
</gene>
<protein>
    <submittedName>
        <fullName evidence="2">Uncharacterized protein</fullName>
    </submittedName>
</protein>